<evidence type="ECO:0008006" key="4">
    <source>
        <dbReference type="Google" id="ProtNLM"/>
    </source>
</evidence>
<comment type="caution">
    <text evidence="2">The sequence shown here is derived from an EMBL/GenBank/DDBJ whole genome shotgun (WGS) entry which is preliminary data.</text>
</comment>
<keyword evidence="3" id="KW-1185">Reference proteome</keyword>
<evidence type="ECO:0000256" key="1">
    <source>
        <dbReference type="SAM" id="SignalP"/>
    </source>
</evidence>
<evidence type="ECO:0000313" key="3">
    <source>
        <dbReference type="Proteomes" id="UP000465810"/>
    </source>
</evidence>
<dbReference type="EMBL" id="WVTD01000031">
    <property type="protein sequence ID" value="MYM00160.1"/>
    <property type="molecule type" value="Genomic_DNA"/>
</dbReference>
<protein>
    <recommendedName>
        <fullName evidence="4">Outer membrane assembly lipoprotein YfiO</fullName>
    </recommendedName>
</protein>
<keyword evidence="1" id="KW-0732">Signal</keyword>
<gene>
    <name evidence="2" type="ORF">GR702_20620</name>
</gene>
<dbReference type="Proteomes" id="UP000465810">
    <property type="component" value="Unassembled WGS sequence"/>
</dbReference>
<reference evidence="2 3" key="1">
    <citation type="submission" date="2019-12" db="EMBL/GenBank/DDBJ databases">
        <authorList>
            <person name="Feng G."/>
            <person name="Zhu H."/>
        </authorList>
    </citation>
    <scope>NUCLEOTIDE SEQUENCE [LARGE SCALE GENOMIC DNA]</scope>
    <source>
        <strain evidence="2 3">FGD1</strain>
    </source>
</reference>
<feature type="chain" id="PRO_5030812031" description="Outer membrane assembly lipoprotein YfiO" evidence="1">
    <location>
        <begin position="24"/>
        <end position="712"/>
    </location>
</feature>
<evidence type="ECO:0000313" key="2">
    <source>
        <dbReference type="EMBL" id="MYM00160.1"/>
    </source>
</evidence>
<organism evidence="2 3">
    <name type="scientific">Novosphingobium silvae</name>
    <dbReference type="NCBI Taxonomy" id="2692619"/>
    <lineage>
        <taxon>Bacteria</taxon>
        <taxon>Pseudomonadati</taxon>
        <taxon>Pseudomonadota</taxon>
        <taxon>Alphaproteobacteria</taxon>
        <taxon>Sphingomonadales</taxon>
        <taxon>Sphingomonadaceae</taxon>
        <taxon>Novosphingobium</taxon>
    </lineage>
</organism>
<proteinExistence type="predicted"/>
<feature type="signal peptide" evidence="1">
    <location>
        <begin position="1"/>
        <end position="23"/>
    </location>
</feature>
<name>A0A7X4GKZ7_9SPHN</name>
<dbReference type="AlphaFoldDB" id="A0A7X4GKZ7"/>
<dbReference type="RefSeq" id="WP_160987431.1">
    <property type="nucleotide sequence ID" value="NZ_WVTD01000031.1"/>
</dbReference>
<sequence>MRRLALAGFALGGLGALPQPAGASGDYGCSPSWTLAVSAYECAGSAVIGPRNDTRVNLAFLLRHRTGLSAPGKLSYPKTEWGNGDFGHVFLGWEDMQEAFWPGTRATADAEAPEYAGSRCQTLASGGADFRAALAASKTLHAQEREALGLARELVKPACEGDKGPAAWPAVASPPAREYLAYLQGARAFYVDDFAAARTLFAGLLRSREPWLAETARYMVARNELAAAQAGAFDEWGGYEGGDKVDRPSAERASVALRDYLSAYPRGRYAASASGLTRRAAWLLGDGTALARDYASLMATRPPLAPDAPALLEEVESKVLFGTGLGDTADAPLLVATWDLLRMRRHGPGAQPLLEAEFPAGLTASELEGQKALFSKAPGLHAFLQASFAYHVAGDYRRVLALVPDDARAGHFTPLAFSAQMIRALALEKLGDRAAAGFLQQMLGGAKDLYQRPAVELALAMHWERSGELARIFAASSPIGEPEVRTRLLAYVAGPELLRRQASAANAVERDVATFTLLAKGLSRGRYAEVGRDLALVRADASAIGWVGEGWTGAWMADNPDARAPAGVFVRGKVQEQYPCPALAKTVATLAATPTNVKARLCLGEFWRLNGFDDYLATRAHPRNDQLGGTKDLFPGAPLPRAGIYAAVLADPGASGEDKAYALYRSVMCYAPSRYNACGGPGVSEARRRGWFQQLKRDYPKSKWASELKYYW</sequence>
<accession>A0A7X4GKZ7</accession>